<keyword evidence="1" id="KW-1133">Transmembrane helix</keyword>
<proteinExistence type="predicted"/>
<feature type="transmembrane region" description="Helical" evidence="1">
    <location>
        <begin position="46"/>
        <end position="69"/>
    </location>
</feature>
<gene>
    <name evidence="2" type="ORF">DDE83_004037</name>
</gene>
<dbReference type="AlphaFoldDB" id="A0A364N5V7"/>
<keyword evidence="1" id="KW-0812">Transmembrane</keyword>
<feature type="transmembrane region" description="Helical" evidence="1">
    <location>
        <begin position="112"/>
        <end position="132"/>
    </location>
</feature>
<feature type="transmembrane region" description="Helical" evidence="1">
    <location>
        <begin position="152"/>
        <end position="170"/>
    </location>
</feature>
<keyword evidence="3" id="KW-1185">Reference proteome</keyword>
<feature type="transmembrane region" description="Helical" evidence="1">
    <location>
        <begin position="293"/>
        <end position="315"/>
    </location>
</feature>
<keyword evidence="1" id="KW-0472">Membrane</keyword>
<comment type="caution">
    <text evidence="2">The sequence shown here is derived from an EMBL/GenBank/DDBJ whole genome shotgun (WGS) entry which is preliminary data.</text>
</comment>
<evidence type="ECO:0000256" key="1">
    <source>
        <dbReference type="SAM" id="Phobius"/>
    </source>
</evidence>
<organism evidence="2 3">
    <name type="scientific">Stemphylium lycopersici</name>
    <name type="common">Tomato gray leaf spot disease fungus</name>
    <name type="synonym">Thyrospora lycopersici</name>
    <dbReference type="NCBI Taxonomy" id="183478"/>
    <lineage>
        <taxon>Eukaryota</taxon>
        <taxon>Fungi</taxon>
        <taxon>Dikarya</taxon>
        <taxon>Ascomycota</taxon>
        <taxon>Pezizomycotina</taxon>
        <taxon>Dothideomycetes</taxon>
        <taxon>Pleosporomycetidae</taxon>
        <taxon>Pleosporales</taxon>
        <taxon>Pleosporineae</taxon>
        <taxon>Pleosporaceae</taxon>
        <taxon>Stemphylium</taxon>
    </lineage>
</organism>
<name>A0A364N5V7_STELY</name>
<sequence length="390" mass="43706">MGKVNFHLPPITGKVKFLSHPKTSVPPVFNQPLNINSCPHHRLARLLYGIFLAILFIMAIPVIILKAVTYSFIEDNRMMGFNFETTRKNGEPGEEVIMAALPERLYSVPAKLAIIAGAISLCIGAAHLGFVITDWKSGKRSQSYAFRRNVMFLHITNAILVLFALVSIYVTHKNTSHFRSGYVAFRASRMQDTTENQEPFFRYNVGTFDLETWACELQRVKGATIVREDYGRQCGIEIAGRAIMVPFVAAAWLVAGIGTWGFIGGGRRGPDGERIKTDELGLEMISPLNKDHVFVFITPLALPLYIFLDTLTLGFPSTASIVIHSAASKQGHETCPFERFLRIVRLHLLIINSPSSSRSSIFHQFAIRPLAVVKLDRRPVSRLIKFRLNH</sequence>
<feature type="transmembrane region" description="Helical" evidence="1">
    <location>
        <begin position="242"/>
        <end position="263"/>
    </location>
</feature>
<dbReference type="OrthoDB" id="5238025at2759"/>
<accession>A0A364N5V7</accession>
<protein>
    <submittedName>
        <fullName evidence="2">Uncharacterized protein</fullName>
    </submittedName>
</protein>
<reference evidence="3" key="1">
    <citation type="submission" date="2018-05" db="EMBL/GenBank/DDBJ databases">
        <title>Draft genome sequence of Stemphylium lycopersici strain CIDEFI 213.</title>
        <authorList>
            <person name="Medina R."/>
            <person name="Franco M.E.E."/>
            <person name="Lucentini C.G."/>
            <person name="Saparrat M.C.N."/>
            <person name="Balatti P.A."/>
        </authorList>
    </citation>
    <scope>NUCLEOTIDE SEQUENCE [LARGE SCALE GENOMIC DNA]</scope>
    <source>
        <strain evidence="3">CIDEFI 213</strain>
    </source>
</reference>
<dbReference type="EMBL" id="QGDH01000048">
    <property type="protein sequence ID" value="RAR12640.1"/>
    <property type="molecule type" value="Genomic_DNA"/>
</dbReference>
<evidence type="ECO:0000313" key="2">
    <source>
        <dbReference type="EMBL" id="RAR12640.1"/>
    </source>
</evidence>
<evidence type="ECO:0000313" key="3">
    <source>
        <dbReference type="Proteomes" id="UP000249619"/>
    </source>
</evidence>
<dbReference type="Proteomes" id="UP000249619">
    <property type="component" value="Unassembled WGS sequence"/>
</dbReference>